<evidence type="ECO:0000313" key="2">
    <source>
        <dbReference type="EMBL" id="GJM52829.1"/>
    </source>
</evidence>
<keyword evidence="4" id="KW-1185">Reference proteome</keyword>
<gene>
    <name evidence="1" type="ORF">RCZ15_07390</name>
    <name evidence="2" type="ORF">RCZ16_11460</name>
</gene>
<dbReference type="EMBL" id="BQKB01000018">
    <property type="protein sequence ID" value="GJM52829.1"/>
    <property type="molecule type" value="Genomic_DNA"/>
</dbReference>
<comment type="caution">
    <text evidence="1">The sequence shown here is derived from an EMBL/GenBank/DDBJ whole genome shotgun (WGS) entry which is preliminary data.</text>
</comment>
<evidence type="ECO:0000313" key="1">
    <source>
        <dbReference type="EMBL" id="GJM49764.1"/>
    </source>
</evidence>
<dbReference type="Proteomes" id="UP001208692">
    <property type="component" value="Unassembled WGS sequence"/>
</dbReference>
<evidence type="ECO:0000313" key="4">
    <source>
        <dbReference type="Proteomes" id="UP001208692"/>
    </source>
</evidence>
<sequence length="237" mass="28039">MGAEPFSTLVTPFKKLKITDANGDIIEYTFVFDKQNRIIKSYWTDTLNYSYSHKNTTFVQVSNQKQGTFEFNTLWNLERFTYNKDSLYITPNDTVNRFYTNTKLYLYKNGNQLVKIIEGKDYYNFVWNDNNITSIEYKQNNKLQKLELEYTNSDNKNGFLFTNYNLIFTDADFFINKGFPSKKLIQKIIHKEQSSTNSDNFVTQNEKTLNYEFNSEGLVTKITTTDNNGVFIYEFTY</sequence>
<protein>
    <submittedName>
        <fullName evidence="1">Uncharacterized protein</fullName>
    </submittedName>
</protein>
<evidence type="ECO:0000313" key="3">
    <source>
        <dbReference type="Proteomes" id="UP001207736"/>
    </source>
</evidence>
<reference evidence="1 4" key="1">
    <citation type="submission" date="2021-11" db="EMBL/GenBank/DDBJ databases">
        <title>Draft genome sequence of Capnocytophaga sp. strain KC07075 isolated from cat oral cavity.</title>
        <authorList>
            <person name="Suzuki M."/>
            <person name="Imaoka K."/>
            <person name="Kimura M."/>
            <person name="Morikawa S."/>
            <person name="Maeda K."/>
        </authorList>
    </citation>
    <scope>NUCLEOTIDE SEQUENCE</scope>
    <source>
        <strain evidence="1">KC07075</strain>
        <strain evidence="2 4">KC07079</strain>
    </source>
</reference>
<dbReference type="AlphaFoldDB" id="A0AAV5ATC8"/>
<dbReference type="EMBL" id="BQKA01000012">
    <property type="protein sequence ID" value="GJM49764.1"/>
    <property type="molecule type" value="Genomic_DNA"/>
</dbReference>
<dbReference type="Proteomes" id="UP001207736">
    <property type="component" value="Unassembled WGS sequence"/>
</dbReference>
<proteinExistence type="predicted"/>
<accession>A0AAV5ATC8</accession>
<name>A0AAV5ATC8_9FLAO</name>
<organism evidence="1 3">
    <name type="scientific">Capnocytophaga catalasegens</name>
    <dbReference type="NCBI Taxonomy" id="1004260"/>
    <lineage>
        <taxon>Bacteria</taxon>
        <taxon>Pseudomonadati</taxon>
        <taxon>Bacteroidota</taxon>
        <taxon>Flavobacteriia</taxon>
        <taxon>Flavobacteriales</taxon>
        <taxon>Flavobacteriaceae</taxon>
        <taxon>Capnocytophaga</taxon>
    </lineage>
</organism>